<dbReference type="SUPFAM" id="SSF75011">
    <property type="entry name" value="3-carboxy-cis,cis-mucoante lactonizing enzyme"/>
    <property type="match status" value="1"/>
</dbReference>
<organism evidence="3 4">
    <name type="scientific">Chitinophaga tropicalis</name>
    <dbReference type="NCBI Taxonomy" id="2683588"/>
    <lineage>
        <taxon>Bacteria</taxon>
        <taxon>Pseudomonadati</taxon>
        <taxon>Bacteroidota</taxon>
        <taxon>Chitinophagia</taxon>
        <taxon>Chitinophagales</taxon>
        <taxon>Chitinophagaceae</taxon>
        <taxon>Chitinophaga</taxon>
    </lineage>
</organism>
<dbReference type="AlphaFoldDB" id="A0A7K1UDR8"/>
<keyword evidence="4" id="KW-1185">Reference proteome</keyword>
<dbReference type="RefSeq" id="WP_157309898.1">
    <property type="nucleotide sequence ID" value="NZ_WRXN01000027.1"/>
</dbReference>
<dbReference type="PROSITE" id="PS51257">
    <property type="entry name" value="PROKAR_LIPOPROTEIN"/>
    <property type="match status" value="1"/>
</dbReference>
<evidence type="ECO:0000256" key="1">
    <source>
        <dbReference type="SAM" id="SignalP"/>
    </source>
</evidence>
<feature type="signal peptide" evidence="1">
    <location>
        <begin position="1"/>
        <end position="17"/>
    </location>
</feature>
<accession>A0A7K1UDR8</accession>
<evidence type="ECO:0000313" key="4">
    <source>
        <dbReference type="Proteomes" id="UP000461730"/>
    </source>
</evidence>
<dbReference type="InterPro" id="IPR013431">
    <property type="entry name" value="Delta_60_rpt"/>
</dbReference>
<evidence type="ECO:0000259" key="2">
    <source>
        <dbReference type="Pfam" id="PF16400"/>
    </source>
</evidence>
<dbReference type="Pfam" id="PF17164">
    <property type="entry name" value="DUF5122"/>
    <property type="match status" value="2"/>
</dbReference>
<feature type="domain" description="DUF5008" evidence="2">
    <location>
        <begin position="21"/>
        <end position="113"/>
    </location>
</feature>
<dbReference type="Proteomes" id="UP000461730">
    <property type="component" value="Unassembled WGS sequence"/>
</dbReference>
<dbReference type="Gene3D" id="2.80.10.50">
    <property type="match status" value="2"/>
</dbReference>
<keyword evidence="1" id="KW-0732">Signal</keyword>
<proteinExistence type="predicted"/>
<dbReference type="Gene3D" id="2.60.40.10">
    <property type="entry name" value="Immunoglobulins"/>
    <property type="match status" value="1"/>
</dbReference>
<sequence length="524" mass="56598">MNLIKTFFLLLVLMVIACSKDKVYDDPYAGGKEPLGVKLSTDPPSPNDGAPGAVIAFKGTGLLKHRDSIHFNFNGAAGEIIKVDSFGIQVKVPVTASTGVTSVTIGDQIFFGPVFTVKGNLDIDNNFKVVVGANSSVNDVHRFSDGRLLLVGDFTDYERKGIIRPVSRIVMTSRDGEIDRSLQSGRGADGSLNTVAALPSGKLVVAGRFASYDIHLAEMHNITVLNSNGSIDSMTVNTFTDKDTVPAFNGGTDGWIRRVFVHENKVIAIGDFNYYLQYVYGVSDTRNERDSLVTDSVLVKRIARFNADGSLDSTFNYDLSLHRSYEGANGPISDAFMQEDGKLIIVGRFTRYNGQNASNIARLNTDGSLDAGFGGTGADNTITSIRYNAVTQRFMITGAFTSFDGAAVNGMVMLKTDGALDNQFQALSKEAGTYYDCAQQLNNGMIVVSGSFQSYGGIHRSGFMVLDKTGALAAGYNNVADFSGYLNRIFETTNTSGQTQALLLGSFSSFNRKEISNIVRLLFK</sequence>
<dbReference type="EMBL" id="WRXN01000027">
    <property type="protein sequence ID" value="MVT12483.1"/>
    <property type="molecule type" value="Genomic_DNA"/>
</dbReference>
<feature type="chain" id="PRO_5029619088" evidence="1">
    <location>
        <begin position="18"/>
        <end position="524"/>
    </location>
</feature>
<comment type="caution">
    <text evidence="3">The sequence shown here is derived from an EMBL/GenBank/DDBJ whole genome shotgun (WGS) entry which is preliminary data.</text>
</comment>
<gene>
    <name evidence="3" type="ORF">GO493_29795</name>
</gene>
<dbReference type="InterPro" id="IPR013783">
    <property type="entry name" value="Ig-like_fold"/>
</dbReference>
<name>A0A7K1UDR8_9BACT</name>
<reference evidence="3 4" key="1">
    <citation type="submission" date="2019-12" db="EMBL/GenBank/DDBJ databases">
        <title>Chitinophaga sp. strain ysch24 (GDMCC 1.1355), whole genome shotgun sequence.</title>
        <authorList>
            <person name="Zhang X."/>
        </authorList>
    </citation>
    <scope>NUCLEOTIDE SEQUENCE [LARGE SCALE GENOMIC DNA]</scope>
    <source>
        <strain evidence="4">ysch24</strain>
    </source>
</reference>
<protein>
    <submittedName>
        <fullName evidence="3">DUF5008 domain-containing protein</fullName>
    </submittedName>
</protein>
<evidence type="ECO:0000313" key="3">
    <source>
        <dbReference type="EMBL" id="MVT12483.1"/>
    </source>
</evidence>
<dbReference type="Pfam" id="PF16400">
    <property type="entry name" value="DUF5008"/>
    <property type="match status" value="1"/>
</dbReference>
<dbReference type="InterPro" id="IPR032175">
    <property type="entry name" value="DUF5008"/>
</dbReference>